<protein>
    <submittedName>
        <fullName evidence="2">Carotenoid biosynthesis protein</fullName>
    </submittedName>
</protein>
<keyword evidence="1" id="KW-0472">Membrane</keyword>
<feature type="transmembrane region" description="Helical" evidence="1">
    <location>
        <begin position="32"/>
        <end position="48"/>
    </location>
</feature>
<keyword evidence="3" id="KW-1185">Reference proteome</keyword>
<dbReference type="InterPro" id="IPR007354">
    <property type="entry name" value="CruF-like"/>
</dbReference>
<evidence type="ECO:0000256" key="1">
    <source>
        <dbReference type="SAM" id="Phobius"/>
    </source>
</evidence>
<feature type="transmembrane region" description="Helical" evidence="1">
    <location>
        <begin position="173"/>
        <end position="190"/>
    </location>
</feature>
<dbReference type="Pfam" id="PF04240">
    <property type="entry name" value="Caroten_synth"/>
    <property type="match status" value="1"/>
</dbReference>
<reference evidence="2 3" key="1">
    <citation type="submission" date="2020-04" db="EMBL/GenBank/DDBJ databases">
        <title>MicrobeNet Type strains.</title>
        <authorList>
            <person name="Nicholson A.C."/>
        </authorList>
    </citation>
    <scope>NUCLEOTIDE SEQUENCE [LARGE SCALE GENOMIC DNA]</scope>
    <source>
        <strain evidence="2 3">JCM 12354</strain>
    </source>
</reference>
<feature type="transmembrane region" description="Helical" evidence="1">
    <location>
        <begin position="126"/>
        <end position="143"/>
    </location>
</feature>
<evidence type="ECO:0000313" key="3">
    <source>
        <dbReference type="Proteomes" id="UP000565711"/>
    </source>
</evidence>
<gene>
    <name evidence="2" type="ORF">HGA08_06285</name>
</gene>
<feature type="transmembrane region" description="Helical" evidence="1">
    <location>
        <begin position="55"/>
        <end position="76"/>
    </location>
</feature>
<evidence type="ECO:0000313" key="2">
    <source>
        <dbReference type="EMBL" id="NKY49822.1"/>
    </source>
</evidence>
<keyword evidence="1" id="KW-0812">Transmembrane</keyword>
<feature type="transmembrane region" description="Helical" evidence="1">
    <location>
        <begin position="96"/>
        <end position="114"/>
    </location>
</feature>
<dbReference type="AlphaFoldDB" id="A0A846XUY3"/>
<dbReference type="RefSeq" id="WP_067867334.1">
    <property type="nucleotide sequence ID" value="NZ_JAAXOP010000002.1"/>
</dbReference>
<feature type="transmembrane region" description="Helical" evidence="1">
    <location>
        <begin position="199"/>
        <end position="222"/>
    </location>
</feature>
<accession>A0A846XUY3</accession>
<dbReference type="PANTHER" id="PTHR39419:SF1">
    <property type="entry name" value="SLL0814 PROTEIN"/>
    <property type="match status" value="1"/>
</dbReference>
<proteinExistence type="predicted"/>
<comment type="caution">
    <text evidence="2">The sequence shown here is derived from an EMBL/GenBank/DDBJ whole genome shotgun (WGS) entry which is preliminary data.</text>
</comment>
<dbReference type="EMBL" id="JAAXOP010000002">
    <property type="protein sequence ID" value="NKY49822.1"/>
    <property type="molecule type" value="Genomic_DNA"/>
</dbReference>
<organism evidence="2 3">
    <name type="scientific">Nocardia vermiculata</name>
    <dbReference type="NCBI Taxonomy" id="257274"/>
    <lineage>
        <taxon>Bacteria</taxon>
        <taxon>Bacillati</taxon>
        <taxon>Actinomycetota</taxon>
        <taxon>Actinomycetes</taxon>
        <taxon>Mycobacteriales</taxon>
        <taxon>Nocardiaceae</taxon>
        <taxon>Nocardia</taxon>
    </lineage>
</organism>
<feature type="transmembrane region" description="Helical" evidence="1">
    <location>
        <begin position="228"/>
        <end position="248"/>
    </location>
</feature>
<name>A0A846XUY3_9NOCA</name>
<keyword evidence="1" id="KW-1133">Transmembrane helix</keyword>
<dbReference type="PANTHER" id="PTHR39419">
    <property type="entry name" value="SLL0814 PROTEIN"/>
    <property type="match status" value="1"/>
</dbReference>
<dbReference type="Proteomes" id="UP000565711">
    <property type="component" value="Unassembled WGS sequence"/>
</dbReference>
<sequence>MTSPHRATFTALAWVAAQIAYPLTDGAARDRVTIVVVLLSVATALLHAQAVRGIGYAAGFLLIVAGVGLVAEAVGTASGFPFGCYEYAHGRLGPELAGVPLLVPLAWVGGLYPIRMAAGIVCRGTGGQLALTVAGAVGWDLFLDPQMVNDGQWQWCSALPGLPGLAGIPYTNYLGWLAVTAVMTALVLVLERRCPVRTIAVGVPVAVLLWTWLGSALAHAAFLNLPVSAGYGLIGLGVVAVPMLLVVVRGPRVSGVGAPAARTG</sequence>